<dbReference type="AlphaFoldDB" id="A0AAV6Q641"/>
<feature type="domain" description="Chemokine interleukin-8-like" evidence="2">
    <location>
        <begin position="31"/>
        <end position="89"/>
    </location>
</feature>
<keyword evidence="1" id="KW-0732">Signal</keyword>
<dbReference type="Proteomes" id="UP000693946">
    <property type="component" value="Linkage Group LG6"/>
</dbReference>
<dbReference type="EMBL" id="JAGKHQ010000018">
    <property type="protein sequence ID" value="KAG7485038.1"/>
    <property type="molecule type" value="Genomic_DNA"/>
</dbReference>
<dbReference type="Pfam" id="PF00048">
    <property type="entry name" value="IL8"/>
    <property type="match status" value="1"/>
</dbReference>
<dbReference type="InterPro" id="IPR001811">
    <property type="entry name" value="Chemokine_IL8-like_dom"/>
</dbReference>
<evidence type="ECO:0000313" key="3">
    <source>
        <dbReference type="EMBL" id="KAG7485038.1"/>
    </source>
</evidence>
<dbReference type="GO" id="GO:0008009">
    <property type="term" value="F:chemokine activity"/>
    <property type="evidence" value="ECO:0007669"/>
    <property type="project" value="InterPro"/>
</dbReference>
<evidence type="ECO:0000259" key="2">
    <source>
        <dbReference type="Pfam" id="PF00048"/>
    </source>
</evidence>
<proteinExistence type="predicted"/>
<evidence type="ECO:0000256" key="1">
    <source>
        <dbReference type="SAM" id="SignalP"/>
    </source>
</evidence>
<evidence type="ECO:0000313" key="4">
    <source>
        <dbReference type="Proteomes" id="UP000693946"/>
    </source>
</evidence>
<dbReference type="GO" id="GO:0005576">
    <property type="term" value="C:extracellular region"/>
    <property type="evidence" value="ECO:0007669"/>
    <property type="project" value="InterPro"/>
</dbReference>
<dbReference type="GO" id="GO:0006955">
    <property type="term" value="P:immune response"/>
    <property type="evidence" value="ECO:0007669"/>
    <property type="project" value="InterPro"/>
</dbReference>
<gene>
    <name evidence="3" type="ORF">JOB18_001893</name>
</gene>
<comment type="caution">
    <text evidence="3">The sequence shown here is derived from an EMBL/GenBank/DDBJ whole genome shotgun (WGS) entry which is preliminary data.</text>
</comment>
<feature type="signal peptide" evidence="1">
    <location>
        <begin position="1"/>
        <end position="25"/>
    </location>
</feature>
<name>A0AAV6Q641_SOLSE</name>
<accession>A0AAV6Q641</accession>
<feature type="chain" id="PRO_5043708898" evidence="1">
    <location>
        <begin position="26"/>
        <end position="119"/>
    </location>
</feature>
<protein>
    <submittedName>
        <fullName evidence="3">C-X-C motif chemokine 11-like</fullName>
    </submittedName>
</protein>
<sequence length="119" mass="13663">MAMSQKTATLLLFVVAAVYIELYQAQNLLGRCSCTNTIKFIRENITDFQVLEKRPACERTELIVTIAAPNNSTQQVCMNIQGNMAKNFLMCWKRVNKDVSRKMECINKIQTRRAKRNAD</sequence>
<organism evidence="3 4">
    <name type="scientific">Solea senegalensis</name>
    <name type="common">Senegalese sole</name>
    <dbReference type="NCBI Taxonomy" id="28829"/>
    <lineage>
        <taxon>Eukaryota</taxon>
        <taxon>Metazoa</taxon>
        <taxon>Chordata</taxon>
        <taxon>Craniata</taxon>
        <taxon>Vertebrata</taxon>
        <taxon>Euteleostomi</taxon>
        <taxon>Actinopterygii</taxon>
        <taxon>Neopterygii</taxon>
        <taxon>Teleostei</taxon>
        <taxon>Neoteleostei</taxon>
        <taxon>Acanthomorphata</taxon>
        <taxon>Carangaria</taxon>
        <taxon>Pleuronectiformes</taxon>
        <taxon>Pleuronectoidei</taxon>
        <taxon>Soleidae</taxon>
        <taxon>Solea</taxon>
    </lineage>
</organism>
<keyword evidence="4" id="KW-1185">Reference proteome</keyword>
<reference evidence="3 4" key="1">
    <citation type="journal article" date="2021" name="Sci. Rep.">
        <title>Chromosome anchoring in Senegalese sole (Solea senegalensis) reveals sex-associated markers and genome rearrangements in flatfish.</title>
        <authorList>
            <person name="Guerrero-Cozar I."/>
            <person name="Gomez-Garrido J."/>
            <person name="Berbel C."/>
            <person name="Martinez-Blanch J.F."/>
            <person name="Alioto T."/>
            <person name="Claros M.G."/>
            <person name="Gagnaire P.A."/>
            <person name="Manchado M."/>
        </authorList>
    </citation>
    <scope>NUCLEOTIDE SEQUENCE [LARGE SCALE GENOMIC DNA]</scope>
    <source>
        <strain evidence="3">Sse05_10M</strain>
    </source>
</reference>